<reference evidence="1 2" key="1">
    <citation type="submission" date="2021-06" db="EMBL/GenBank/DDBJ databases">
        <title>Caerostris extrusa draft genome.</title>
        <authorList>
            <person name="Kono N."/>
            <person name="Arakawa K."/>
        </authorList>
    </citation>
    <scope>NUCLEOTIDE SEQUENCE [LARGE SCALE GENOMIC DNA]</scope>
</reference>
<dbReference type="Proteomes" id="UP001054945">
    <property type="component" value="Unassembled WGS sequence"/>
</dbReference>
<organism evidence="1 2">
    <name type="scientific">Caerostris extrusa</name>
    <name type="common">Bark spider</name>
    <name type="synonym">Caerostris bankana</name>
    <dbReference type="NCBI Taxonomy" id="172846"/>
    <lineage>
        <taxon>Eukaryota</taxon>
        <taxon>Metazoa</taxon>
        <taxon>Ecdysozoa</taxon>
        <taxon>Arthropoda</taxon>
        <taxon>Chelicerata</taxon>
        <taxon>Arachnida</taxon>
        <taxon>Araneae</taxon>
        <taxon>Araneomorphae</taxon>
        <taxon>Entelegynae</taxon>
        <taxon>Araneoidea</taxon>
        <taxon>Araneidae</taxon>
        <taxon>Caerostris</taxon>
    </lineage>
</organism>
<proteinExistence type="predicted"/>
<dbReference type="EMBL" id="BPLR01001949">
    <property type="protein sequence ID" value="GIX68295.1"/>
    <property type="molecule type" value="Genomic_DNA"/>
</dbReference>
<sequence length="127" mass="14708">MSKQRLKLILKGFHKPIPILRDEVRTRRWTARPDGCRTRCGAKIKLSSHCCSGRSDGMMNPWNPKQQWLHGSGGGKQCYNRRRLLYRRQFAEVKMLIEHEEEWGVADCGVKETVIFLQSSSVRGMCC</sequence>
<evidence type="ECO:0000313" key="2">
    <source>
        <dbReference type="Proteomes" id="UP001054945"/>
    </source>
</evidence>
<accession>A0AAV4M8Z0</accession>
<evidence type="ECO:0000313" key="1">
    <source>
        <dbReference type="EMBL" id="GIX68295.1"/>
    </source>
</evidence>
<keyword evidence="2" id="KW-1185">Reference proteome</keyword>
<comment type="caution">
    <text evidence="1">The sequence shown here is derived from an EMBL/GenBank/DDBJ whole genome shotgun (WGS) entry which is preliminary data.</text>
</comment>
<protein>
    <submittedName>
        <fullName evidence="1">Uncharacterized protein</fullName>
    </submittedName>
</protein>
<gene>
    <name evidence="1" type="ORF">CEXT_325731</name>
</gene>
<name>A0AAV4M8Z0_CAEEX</name>
<dbReference type="AlphaFoldDB" id="A0AAV4M8Z0"/>